<evidence type="ECO:0000256" key="2">
    <source>
        <dbReference type="SAM" id="Phobius"/>
    </source>
</evidence>
<sequence length="1709" mass="182951">MTGLQEELERLRAQRFAAYPAATLAALALLPRWTDTLARTAELGAVPEELVESTMLLLDDGGQERAFWVRESVRAELGAYLRREHADTLRRALRRLTGLLYRVDHDWFTVADVHEKDPTGLRLLREVSDRVEAGRLPEAARLVATAEALADVLGGHLTGSARRAAWRLARATREAEDAHRLRHYQRRDEIEEEMLVGPSWAVHLLGSGGAGKTMLVRRLATRVTTARVDFDHLDPRYPESRPGEMFTALAVDLLGWVGSRAGEAAYRRFLDAVEELHEELARPYRLESRTEPLLDRMVAAFAGLLTSLDQEVTLVLDTCEELAKLYPPGEPAPGIDMTFALLERLHALVPSLRVVLAGRRWLVPPPSGAPSGPLLRPRPYLRVLPVGGFTRAEAERYLTARGLPPRFTPAVLSRAAGENGYNPFDLAVHADWVLAEPSLDPASLVTDPGDPYIERRVIGRLRDPALVRCLGVAAELGTLDRALAAAEFAALGVEADAVFGELAAQEWARVRAHTPDGRPSVVELEAQLCARLRAVTSADPDRFPLHGRRLGRTAAELVRGVESIAEAPVATLLAALRLLPSGEALALWAEVEARVVAERAWGWAEHVTARAAADLTDTADRLLSHPSPFSPERSDSPSPDRRSEGRRSEDRRSGGDRRAGVLAGVREVLAAVLSTQAATRVQTGGGGVAALWWHVLRFGNAVQRDRALLGLVSAGEGDIDFPAELRRIVATGTNLAAPDAETGAEADEGTKSTVRTPAGSTVGVLAGSIAAAADRWMIEGRWSDLRAADLLAVAEAGVDPAVRSLLYGQAALLAQAAEERTHDPRELAALAVETLEGPRGAGQAPALFRVSAADFPPGCDARARAALVSLLIRSASDEPSASSPERRPPGGPAESRPTDSGPAASEPDESSPAGSGPADGQPGVGVVDPEQSDARPVDARPMDAGQSGVGPVGGRRGSAPVGEGDGKASQGEGTGGPREELGSLEALFAAGLPRSVDADRWLSLTLLLLCARGRATGSTLGLLPTTGYPLWRGGSAWVHRRIQPFAVSLAWARMARGEYGQAAAVLRARLREALEAGDDPATVEECQLALLMVCRRERDLRHYPGVRDLSLHGSPLCRAEAWLTLTLVEGERPRSISEAGSWYGWWRCQDVNSLQDGHRPPPRQEEGVPAALLRAAATEASLLTGGGDPPVEPPGPLDPRLGWVRGVTLLTEAEVLALRFPAQAARLLEQASVLLGRDSELGRQAALLAAMAGIRSGAPLEAGRREPAKPLSGGWVVRTTALSRLSWTTSVSGLPELALPDLSRPSLPQWVYGGEQPLGRPDQSADDPTRGERGSDRLLPTRRRPPADAREQPDDGSPHPQRRPSVNDQDPAPTTAEDEPESEWISGWKIAAVLVAFVGVVAFQAFLPQIMSALGPTVVVAGCVLAAAAGAVHWSGILSTAMTAEISDGSTDLLLHGSGEWRGQAWGPGVPTWLAPSRHVATVRTTWHEARPRPWVKAVRLVSTNRVIDGDVEFGLFGHLPPARLPAMFRSFHSRARLTPVSPQGDYRGPDHLAPRALSGGRALWVGTLVRTADGLRLRVADDRSAPSGAQSRERLMDLAPPPDFVVLQAEPVDGPPEPLGSAHALAASLARALCEGGTPAALVVPPLPDELAAQVIAACADWPMWRQGEVLDARSLLRLQRHLRKIIGAGSEVLCDLILFLPIDPEDE</sequence>
<evidence type="ECO:0000313" key="4">
    <source>
        <dbReference type="Proteomes" id="UP000579945"/>
    </source>
</evidence>
<proteinExistence type="predicted"/>
<feature type="compositionally biased region" description="Basic and acidic residues" evidence="1">
    <location>
        <begin position="1327"/>
        <end position="1336"/>
    </location>
</feature>
<keyword evidence="2" id="KW-0472">Membrane</keyword>
<feature type="compositionally biased region" description="Basic and acidic residues" evidence="1">
    <location>
        <begin position="1345"/>
        <end position="1357"/>
    </location>
</feature>
<organism evidence="3 4">
    <name type="scientific">Nonomuraea dietziae</name>
    <dbReference type="NCBI Taxonomy" id="65515"/>
    <lineage>
        <taxon>Bacteria</taxon>
        <taxon>Bacillati</taxon>
        <taxon>Actinomycetota</taxon>
        <taxon>Actinomycetes</taxon>
        <taxon>Streptosporangiales</taxon>
        <taxon>Streptosporangiaceae</taxon>
        <taxon>Nonomuraea</taxon>
    </lineage>
</organism>
<feature type="region of interest" description="Disordered" evidence="1">
    <location>
        <begin position="1308"/>
        <end position="1382"/>
    </location>
</feature>
<keyword evidence="4" id="KW-1185">Reference proteome</keyword>
<gene>
    <name evidence="3" type="ORF">FHR33_002131</name>
</gene>
<dbReference type="Proteomes" id="UP000579945">
    <property type="component" value="Unassembled WGS sequence"/>
</dbReference>
<feature type="compositionally biased region" description="Basic and acidic residues" evidence="1">
    <location>
        <begin position="932"/>
        <end position="941"/>
    </location>
</feature>
<comment type="caution">
    <text evidence="3">The sequence shown here is derived from an EMBL/GenBank/DDBJ whole genome shotgun (WGS) entry which is preliminary data.</text>
</comment>
<dbReference type="SUPFAM" id="SSF52540">
    <property type="entry name" value="P-loop containing nucleoside triphosphate hydrolases"/>
    <property type="match status" value="1"/>
</dbReference>
<feature type="compositionally biased region" description="Gly residues" evidence="1">
    <location>
        <begin position="947"/>
        <end position="956"/>
    </location>
</feature>
<protein>
    <submittedName>
        <fullName evidence="3">Uncharacterized protein</fullName>
    </submittedName>
</protein>
<dbReference type="GeneID" id="95388643"/>
<evidence type="ECO:0000313" key="3">
    <source>
        <dbReference type="EMBL" id="MBB3726271.1"/>
    </source>
</evidence>
<dbReference type="RefSeq" id="WP_183645748.1">
    <property type="nucleotide sequence ID" value="NZ_JACIBV010000001.1"/>
</dbReference>
<feature type="compositionally biased region" description="Basic and acidic residues" evidence="1">
    <location>
        <begin position="632"/>
        <end position="657"/>
    </location>
</feature>
<keyword evidence="2" id="KW-0812">Transmembrane</keyword>
<evidence type="ECO:0000256" key="1">
    <source>
        <dbReference type="SAM" id="MobiDB-lite"/>
    </source>
</evidence>
<keyword evidence="2" id="KW-1133">Transmembrane helix</keyword>
<accession>A0A7W5UWZ6</accession>
<dbReference type="InterPro" id="IPR027417">
    <property type="entry name" value="P-loop_NTPase"/>
</dbReference>
<dbReference type="EMBL" id="JACIBV010000001">
    <property type="protein sequence ID" value="MBB3726271.1"/>
    <property type="molecule type" value="Genomic_DNA"/>
</dbReference>
<feature type="region of interest" description="Disordered" evidence="1">
    <location>
        <begin position="875"/>
        <end position="979"/>
    </location>
</feature>
<feature type="transmembrane region" description="Helical" evidence="2">
    <location>
        <begin position="1388"/>
        <end position="1407"/>
    </location>
</feature>
<name>A0A7W5UWZ6_9ACTN</name>
<feature type="region of interest" description="Disordered" evidence="1">
    <location>
        <begin position="621"/>
        <end position="657"/>
    </location>
</feature>
<reference evidence="3 4" key="1">
    <citation type="submission" date="2020-08" db="EMBL/GenBank/DDBJ databases">
        <title>Sequencing the genomes of 1000 actinobacteria strains.</title>
        <authorList>
            <person name="Klenk H.-P."/>
        </authorList>
    </citation>
    <scope>NUCLEOTIDE SEQUENCE [LARGE SCALE GENOMIC DNA]</scope>
    <source>
        <strain evidence="3 4">DSM 44320</strain>
    </source>
</reference>
<feature type="transmembrane region" description="Helical" evidence="2">
    <location>
        <begin position="1414"/>
        <end position="1434"/>
    </location>
</feature>